<dbReference type="CDD" id="cd17487">
    <property type="entry name" value="MFS_MFSD5_like"/>
    <property type="match status" value="1"/>
</dbReference>
<dbReference type="SUPFAM" id="SSF103473">
    <property type="entry name" value="MFS general substrate transporter"/>
    <property type="match status" value="1"/>
</dbReference>
<dbReference type="InterPro" id="IPR008509">
    <property type="entry name" value="MOT2/MFSD5"/>
</dbReference>
<feature type="transmembrane region" description="Helical" evidence="12">
    <location>
        <begin position="169"/>
        <end position="188"/>
    </location>
</feature>
<evidence type="ECO:0000256" key="5">
    <source>
        <dbReference type="ARBA" id="ARBA00022475"/>
    </source>
</evidence>
<feature type="transmembrane region" description="Helical" evidence="12">
    <location>
        <begin position="439"/>
        <end position="458"/>
    </location>
</feature>
<evidence type="ECO:0000256" key="12">
    <source>
        <dbReference type="SAM" id="Phobius"/>
    </source>
</evidence>
<keyword evidence="5" id="KW-1003">Cell membrane</keyword>
<evidence type="ECO:0000256" key="11">
    <source>
        <dbReference type="ARBA" id="ARBA00032555"/>
    </source>
</evidence>
<keyword evidence="7 12" id="KW-1133">Transmembrane helix</keyword>
<feature type="transmembrane region" description="Helical" evidence="12">
    <location>
        <begin position="275"/>
        <end position="295"/>
    </location>
</feature>
<evidence type="ECO:0000313" key="13">
    <source>
        <dbReference type="EMBL" id="JAT16438.1"/>
    </source>
</evidence>
<evidence type="ECO:0000256" key="9">
    <source>
        <dbReference type="ARBA" id="ARBA00023136"/>
    </source>
</evidence>
<evidence type="ECO:0000256" key="7">
    <source>
        <dbReference type="ARBA" id="ARBA00022989"/>
    </source>
</evidence>
<protein>
    <recommendedName>
        <fullName evidence="3">Molybdate-anion transporter</fullName>
    </recommendedName>
    <alternativeName>
        <fullName evidence="10">Major facilitator superfamily domain-containing protein 5</fullName>
    </alternativeName>
    <alternativeName>
        <fullName evidence="11">Molybdate transporter 2 homolog</fullName>
    </alternativeName>
</protein>
<dbReference type="Gene3D" id="1.20.1250.20">
    <property type="entry name" value="MFS general substrate transporter like domains"/>
    <property type="match status" value="1"/>
</dbReference>
<evidence type="ECO:0000256" key="1">
    <source>
        <dbReference type="ARBA" id="ARBA00003019"/>
    </source>
</evidence>
<keyword evidence="6 12" id="KW-0812">Transmembrane</keyword>
<feature type="transmembrane region" description="Helical" evidence="12">
    <location>
        <begin position="73"/>
        <end position="94"/>
    </location>
</feature>
<dbReference type="GO" id="GO:0015098">
    <property type="term" value="F:molybdate ion transmembrane transporter activity"/>
    <property type="evidence" value="ECO:0007669"/>
    <property type="project" value="InterPro"/>
</dbReference>
<dbReference type="PANTHER" id="PTHR23516:SF1">
    <property type="entry name" value="MOLYBDATE-ANION TRANSPORTER"/>
    <property type="match status" value="1"/>
</dbReference>
<keyword evidence="4" id="KW-0813">Transport</keyword>
<dbReference type="GO" id="GO:0006811">
    <property type="term" value="P:monoatomic ion transport"/>
    <property type="evidence" value="ECO:0007669"/>
    <property type="project" value="UniProtKB-KW"/>
</dbReference>
<dbReference type="Pfam" id="PF05631">
    <property type="entry name" value="MFS_5"/>
    <property type="match status" value="1"/>
</dbReference>
<dbReference type="GO" id="GO:0005886">
    <property type="term" value="C:plasma membrane"/>
    <property type="evidence" value="ECO:0007669"/>
    <property type="project" value="UniProtKB-SubCell"/>
</dbReference>
<keyword evidence="8" id="KW-0406">Ion transport</keyword>
<accession>A0A1B6KYB1</accession>
<proteinExistence type="predicted"/>
<feature type="transmembrane region" description="Helical" evidence="12">
    <location>
        <begin position="194"/>
        <end position="214"/>
    </location>
</feature>
<evidence type="ECO:0000256" key="6">
    <source>
        <dbReference type="ARBA" id="ARBA00022692"/>
    </source>
</evidence>
<feature type="transmembrane region" description="Helical" evidence="12">
    <location>
        <begin position="307"/>
        <end position="333"/>
    </location>
</feature>
<feature type="transmembrane region" description="Helical" evidence="12">
    <location>
        <begin position="126"/>
        <end position="148"/>
    </location>
</feature>
<dbReference type="AlphaFoldDB" id="A0A1B6KYB1"/>
<name>A0A1B6KYB1_9HEMI</name>
<comment type="subcellular location">
    <subcellularLocation>
        <location evidence="2">Cell membrane</location>
        <topology evidence="2">Multi-pass membrane protein</topology>
    </subcellularLocation>
</comment>
<dbReference type="InterPro" id="IPR036259">
    <property type="entry name" value="MFS_trans_sf"/>
</dbReference>
<feature type="transmembrane region" description="Helical" evidence="12">
    <location>
        <begin position="339"/>
        <end position="359"/>
    </location>
</feature>
<organism evidence="13">
    <name type="scientific">Graphocephala atropunctata</name>
    <dbReference type="NCBI Taxonomy" id="36148"/>
    <lineage>
        <taxon>Eukaryota</taxon>
        <taxon>Metazoa</taxon>
        <taxon>Ecdysozoa</taxon>
        <taxon>Arthropoda</taxon>
        <taxon>Hexapoda</taxon>
        <taxon>Insecta</taxon>
        <taxon>Pterygota</taxon>
        <taxon>Neoptera</taxon>
        <taxon>Paraneoptera</taxon>
        <taxon>Hemiptera</taxon>
        <taxon>Auchenorrhyncha</taxon>
        <taxon>Membracoidea</taxon>
        <taxon>Cicadellidae</taxon>
        <taxon>Cicadellinae</taxon>
        <taxon>Cicadellini</taxon>
        <taxon>Graphocephala</taxon>
    </lineage>
</organism>
<sequence>MIFIVTLCGLILTAIILFNRAKKTELHPTNLQFEKLQRSYLTVYCLATFSDWLQGPYIYKLYSDYGYEEEEIAVLYIAGFASSSLFGTFVGHIADKYGRKMLCISYGFFYSLCCLTKISSDFYTLLFGRILGGISTSILCSTFEAWYINEHVNRLGLNSDWLNITFSMAGFYTGFLAIVAGIVCQIFAEGFNLGSQSPFILAIPFLLTSSYIIYNTWTEDLHPLFATHHRFIAPLYLIFVQNPMLLILGLIQSMFEAVMYTFIFSWTPIITNLNPPLGVVFASFMLAFMIGSKIYSLLLSDRLRPQMILVLTSGLSFFSFSTVALVISYILYTNKSIDLLTNVCFLCFVLYEISLGLYVPVMGYLKGLVVPEEYRASISNWFRVPMNIFTCISLTLNRVSNMDDKESGLKETNVTESDVTETDVKEIDSSIAVFRKFQIIYLLCSLFLLFTLVASVMFKKIYTRRYFIEESLSVPIGIVAENDSLKDKSLSS</sequence>
<gene>
    <name evidence="13" type="ORF">g.10866</name>
</gene>
<evidence type="ECO:0000256" key="2">
    <source>
        <dbReference type="ARBA" id="ARBA00004651"/>
    </source>
</evidence>
<dbReference type="EMBL" id="GEBQ01023539">
    <property type="protein sequence ID" value="JAT16438.1"/>
    <property type="molecule type" value="Transcribed_RNA"/>
</dbReference>
<dbReference type="PANTHER" id="PTHR23516">
    <property type="entry name" value="SAM (S-ADENOSYL METHIONINE) TRANSPORTER"/>
    <property type="match status" value="1"/>
</dbReference>
<comment type="function">
    <text evidence="1">Mediates high-affinity intracellular uptake of the rare oligo-element molybdenum.</text>
</comment>
<evidence type="ECO:0000256" key="10">
    <source>
        <dbReference type="ARBA" id="ARBA00030646"/>
    </source>
</evidence>
<keyword evidence="9 12" id="KW-0472">Membrane</keyword>
<feature type="transmembrane region" description="Helical" evidence="12">
    <location>
        <begin position="235"/>
        <end position="255"/>
    </location>
</feature>
<evidence type="ECO:0000256" key="3">
    <source>
        <dbReference type="ARBA" id="ARBA00021242"/>
    </source>
</evidence>
<evidence type="ECO:0000256" key="8">
    <source>
        <dbReference type="ARBA" id="ARBA00023065"/>
    </source>
</evidence>
<evidence type="ECO:0000256" key="4">
    <source>
        <dbReference type="ARBA" id="ARBA00022448"/>
    </source>
</evidence>
<reference evidence="13" key="1">
    <citation type="submission" date="2015-11" db="EMBL/GenBank/DDBJ databases">
        <title>De novo transcriptome assembly of four potential Pierce s Disease insect vectors from Arizona vineyards.</title>
        <authorList>
            <person name="Tassone E.E."/>
        </authorList>
    </citation>
    <scope>NUCLEOTIDE SEQUENCE</scope>
</reference>